<evidence type="ECO:0000313" key="1">
    <source>
        <dbReference type="EMBL" id="EGS28989.1"/>
    </source>
</evidence>
<dbReference type="RefSeq" id="WP_006886766.1">
    <property type="nucleotide sequence ID" value="NZ_AFVJ01000032.1"/>
</dbReference>
<accession>F9QE45</accession>
<comment type="caution">
    <text evidence="1">The sequence shown here is derived from an EMBL/GenBank/DDBJ whole genome shotgun (WGS) entry which is preliminary data.</text>
</comment>
<keyword evidence="2" id="KW-1185">Reference proteome</keyword>
<name>F9QE45_9BACT</name>
<dbReference type="EMBL" id="AFVJ01000032">
    <property type="protein sequence ID" value="EGS28989.1"/>
    <property type="molecule type" value="Genomic_DNA"/>
</dbReference>
<proteinExistence type="predicted"/>
<dbReference type="Proteomes" id="UP000005055">
    <property type="component" value="Unassembled WGS sequence"/>
</dbReference>
<protein>
    <submittedName>
        <fullName evidence="1">Uncharacterized protein</fullName>
    </submittedName>
</protein>
<organism evidence="1 2">
    <name type="scientific">Mycoplasmopsis anatis 1340</name>
    <dbReference type="NCBI Taxonomy" id="1034808"/>
    <lineage>
        <taxon>Bacteria</taxon>
        <taxon>Bacillati</taxon>
        <taxon>Mycoplasmatota</taxon>
        <taxon>Mycoplasmoidales</taxon>
        <taxon>Metamycoplasmataceae</taxon>
        <taxon>Mycoplasmopsis</taxon>
    </lineage>
</organism>
<evidence type="ECO:0000313" key="2">
    <source>
        <dbReference type="Proteomes" id="UP000005055"/>
    </source>
</evidence>
<reference evidence="1 2" key="1">
    <citation type="journal article" date="2011" name="J. Bacteriol.">
        <title>Genome Sequence of Duck Pathogen Mycoplasma anatis Strain 1340.</title>
        <authorList>
            <person name="Guo Z."/>
            <person name="Chen P."/>
            <person name="Ren P."/>
            <person name="Kuang S."/>
            <person name="Zhou Z."/>
            <person name="Li Z."/>
            <person name="Liu M."/>
            <person name="Shi D."/>
            <person name="Xiao Y."/>
            <person name="Wang X."/>
            <person name="Zhou R."/>
            <person name="Jin H."/>
            <person name="Bi D."/>
        </authorList>
    </citation>
    <scope>NUCLEOTIDE SEQUENCE [LARGE SCALE GENOMIC DNA]</scope>
    <source>
        <strain evidence="1 2">1340</strain>
    </source>
</reference>
<sequence length="45" mass="5442">MRDVKETEKYFDGKLIETLEIKNNITEQSWEDFNLIKFAFSKITK</sequence>
<dbReference type="AlphaFoldDB" id="F9QE45"/>
<gene>
    <name evidence="1" type="ORF">GIG_03367</name>
</gene>